<dbReference type="InterPro" id="IPR036227">
    <property type="entry name" value="Ribosomal_uL15/eL18_sf"/>
</dbReference>
<dbReference type="InterPro" id="IPR005749">
    <property type="entry name" value="Ribosomal_uL15_bac-type"/>
</dbReference>
<comment type="function">
    <text evidence="4">Binds to the 23S rRNA.</text>
</comment>
<evidence type="ECO:0000256" key="2">
    <source>
        <dbReference type="ARBA" id="ARBA00022980"/>
    </source>
</evidence>
<dbReference type="PANTHER" id="PTHR12934:SF11">
    <property type="entry name" value="LARGE RIBOSOMAL SUBUNIT PROTEIN UL15M"/>
    <property type="match status" value="1"/>
</dbReference>
<proteinExistence type="inferred from homology"/>
<dbReference type="Gene3D" id="3.100.10.10">
    <property type="match status" value="1"/>
</dbReference>
<evidence type="ECO:0000256" key="5">
    <source>
        <dbReference type="RuleBase" id="RU003888"/>
    </source>
</evidence>
<dbReference type="AlphaFoldDB" id="A0A2M7RHY1"/>
<keyword evidence="2 4" id="KW-0689">Ribosomal protein</keyword>
<keyword evidence="4" id="KW-0694">RNA-binding</keyword>
<name>A0A2M7RHY1_9BACT</name>
<dbReference type="GO" id="GO:0019843">
    <property type="term" value="F:rRNA binding"/>
    <property type="evidence" value="ECO:0007669"/>
    <property type="project" value="UniProtKB-UniRule"/>
</dbReference>
<feature type="region of interest" description="Disordered" evidence="6">
    <location>
        <begin position="1"/>
        <end position="61"/>
    </location>
</feature>
<feature type="domain" description="Large ribosomal subunit protein uL15/eL18" evidence="7">
    <location>
        <begin position="79"/>
        <end position="147"/>
    </location>
</feature>
<feature type="compositionally biased region" description="Gly residues" evidence="6">
    <location>
        <begin position="24"/>
        <end position="33"/>
    </location>
</feature>
<keyword evidence="3 4" id="KW-0687">Ribonucleoprotein</keyword>
<dbReference type="GO" id="GO:0006412">
    <property type="term" value="P:translation"/>
    <property type="evidence" value="ECO:0007669"/>
    <property type="project" value="UniProtKB-UniRule"/>
</dbReference>
<dbReference type="PROSITE" id="PS00475">
    <property type="entry name" value="RIBOSOMAL_L15"/>
    <property type="match status" value="1"/>
</dbReference>
<evidence type="ECO:0000313" key="9">
    <source>
        <dbReference type="Proteomes" id="UP000230779"/>
    </source>
</evidence>
<dbReference type="Proteomes" id="UP000230779">
    <property type="component" value="Unassembled WGS sequence"/>
</dbReference>
<evidence type="ECO:0000313" key="8">
    <source>
        <dbReference type="EMBL" id="PIY96343.1"/>
    </source>
</evidence>
<accession>A0A2M7RHY1</accession>
<dbReference type="InterPro" id="IPR021131">
    <property type="entry name" value="Ribosomal_uL15/eL18"/>
</dbReference>
<gene>
    <name evidence="4 8" type="primary">rplO</name>
    <name evidence="8" type="ORF">COY66_04320</name>
</gene>
<evidence type="ECO:0000256" key="6">
    <source>
        <dbReference type="SAM" id="MobiDB-lite"/>
    </source>
</evidence>
<keyword evidence="4" id="KW-0699">rRNA-binding</keyword>
<reference evidence="8 9" key="1">
    <citation type="submission" date="2017-09" db="EMBL/GenBank/DDBJ databases">
        <title>Depth-based differentiation of microbial function through sediment-hosted aquifers and enrichment of novel symbionts in the deep terrestrial subsurface.</title>
        <authorList>
            <person name="Probst A.J."/>
            <person name="Ladd B."/>
            <person name="Jarett J.K."/>
            <person name="Geller-Mcgrath D.E."/>
            <person name="Sieber C.M."/>
            <person name="Emerson J.B."/>
            <person name="Anantharaman K."/>
            <person name="Thomas B.C."/>
            <person name="Malmstrom R."/>
            <person name="Stieglmeier M."/>
            <person name="Klingl A."/>
            <person name="Woyke T."/>
            <person name="Ryan C.M."/>
            <person name="Banfield J.F."/>
        </authorList>
    </citation>
    <scope>NUCLEOTIDE SEQUENCE [LARGE SCALE GENOMIC DNA]</scope>
    <source>
        <strain evidence="8">CG_4_10_14_0_8_um_filter_42_10</strain>
    </source>
</reference>
<dbReference type="GO" id="GO:0003735">
    <property type="term" value="F:structural constituent of ribosome"/>
    <property type="evidence" value="ECO:0007669"/>
    <property type="project" value="InterPro"/>
</dbReference>
<sequence length="158" mass="16754">MTLSLAQLKSYPSSRKKRRRLGRGNAGKGGTYGSRGQKGQNSRSGGKGKGGHRGKKSPAFISQIPKTRGFLGFNSKMSIVNIGQLNSHFSEGEVINSKKLVSVGLISKNGNGVKVLGGGELNKKFAVTAEHFSKSAENAIKKAGGTINTVKKPQTRKK</sequence>
<dbReference type="GO" id="GO:0015934">
    <property type="term" value="C:large ribosomal subunit"/>
    <property type="evidence" value="ECO:0007669"/>
    <property type="project" value="InterPro"/>
</dbReference>
<feature type="compositionally biased region" description="Polar residues" evidence="6">
    <location>
        <begin position="1"/>
        <end position="12"/>
    </location>
</feature>
<dbReference type="PANTHER" id="PTHR12934">
    <property type="entry name" value="50S RIBOSOMAL PROTEIN L15"/>
    <property type="match status" value="1"/>
</dbReference>
<feature type="compositionally biased region" description="Low complexity" evidence="6">
    <location>
        <begin position="34"/>
        <end position="44"/>
    </location>
</feature>
<comment type="subunit">
    <text evidence="4">Part of the 50S ribosomal subunit.</text>
</comment>
<dbReference type="Pfam" id="PF00828">
    <property type="entry name" value="Ribosomal_L27A"/>
    <property type="match status" value="1"/>
</dbReference>
<dbReference type="HAMAP" id="MF_01341">
    <property type="entry name" value="Ribosomal_uL15"/>
    <property type="match status" value="1"/>
</dbReference>
<dbReference type="InterPro" id="IPR030878">
    <property type="entry name" value="Ribosomal_uL15"/>
</dbReference>
<dbReference type="NCBIfam" id="TIGR01071">
    <property type="entry name" value="rplO_bact"/>
    <property type="match status" value="1"/>
</dbReference>
<evidence type="ECO:0000256" key="1">
    <source>
        <dbReference type="ARBA" id="ARBA00007320"/>
    </source>
</evidence>
<protein>
    <recommendedName>
        <fullName evidence="4">Large ribosomal subunit protein uL15</fullName>
    </recommendedName>
</protein>
<dbReference type="SUPFAM" id="SSF52080">
    <property type="entry name" value="Ribosomal proteins L15p and L18e"/>
    <property type="match status" value="1"/>
</dbReference>
<comment type="similarity">
    <text evidence="1 4 5">Belongs to the universal ribosomal protein uL15 family.</text>
</comment>
<organism evidence="8 9">
    <name type="scientific">Candidatus Kerfeldbacteria bacterium CG_4_10_14_0_8_um_filter_42_10</name>
    <dbReference type="NCBI Taxonomy" id="2014248"/>
    <lineage>
        <taxon>Bacteria</taxon>
        <taxon>Candidatus Kerfeldiibacteriota</taxon>
    </lineage>
</organism>
<dbReference type="InterPro" id="IPR001196">
    <property type="entry name" value="Ribosomal_uL15_CS"/>
</dbReference>
<evidence type="ECO:0000259" key="7">
    <source>
        <dbReference type="Pfam" id="PF00828"/>
    </source>
</evidence>
<comment type="caution">
    <text evidence="8">The sequence shown here is derived from an EMBL/GenBank/DDBJ whole genome shotgun (WGS) entry which is preliminary data.</text>
</comment>
<dbReference type="EMBL" id="PFMD01000051">
    <property type="protein sequence ID" value="PIY96343.1"/>
    <property type="molecule type" value="Genomic_DNA"/>
</dbReference>
<evidence type="ECO:0000256" key="3">
    <source>
        <dbReference type="ARBA" id="ARBA00023274"/>
    </source>
</evidence>
<evidence type="ECO:0000256" key="4">
    <source>
        <dbReference type="HAMAP-Rule" id="MF_01341"/>
    </source>
</evidence>